<dbReference type="EMBL" id="GU001953">
    <property type="protein sequence ID" value="ACY00211.1"/>
    <property type="molecule type" value="Genomic_DNA"/>
</dbReference>
<keyword evidence="9" id="KW-1278">Translocase</keyword>
<keyword evidence="9" id="KW-0520">NAD</keyword>
<dbReference type="Gene3D" id="1.20.58.1610">
    <property type="entry name" value="NADH:ubiquinone/plastoquinone oxidoreductase, chain 3"/>
    <property type="match status" value="1"/>
</dbReference>
<evidence type="ECO:0000256" key="4">
    <source>
        <dbReference type="ARBA" id="ARBA00022448"/>
    </source>
</evidence>
<evidence type="ECO:0000256" key="2">
    <source>
        <dbReference type="ARBA" id="ARBA00008472"/>
    </source>
</evidence>
<accession>E2DHV0</accession>
<evidence type="ECO:0000256" key="3">
    <source>
        <dbReference type="ARBA" id="ARBA00021007"/>
    </source>
</evidence>
<protein>
    <recommendedName>
        <fullName evidence="3 9">NADH-ubiquinone oxidoreductase chain 3</fullName>
        <ecNumber evidence="9">7.1.1.2</ecNumber>
    </recommendedName>
</protein>
<dbReference type="InterPro" id="IPR000440">
    <property type="entry name" value="NADH_UbQ/plastoQ_OxRdtase_su3"/>
</dbReference>
<keyword evidence="9 10" id="KW-0496">Mitochondrion</keyword>
<dbReference type="Pfam" id="PF00507">
    <property type="entry name" value="Oxidored_q4"/>
    <property type="match status" value="1"/>
</dbReference>
<keyword evidence="9" id="KW-0830">Ubiquinone</keyword>
<keyword evidence="9" id="KW-0249">Electron transport</keyword>
<dbReference type="PANTHER" id="PTHR11058">
    <property type="entry name" value="NADH-UBIQUINONE OXIDOREDUCTASE CHAIN 3"/>
    <property type="match status" value="1"/>
</dbReference>
<organism evidence="10">
    <name type="scientific">Arcuatula senhousia</name>
    <name type="common">Asian date mussel</name>
    <name type="synonym">Musculista senhousia</name>
    <dbReference type="NCBI Taxonomy" id="1954227"/>
    <lineage>
        <taxon>Eukaryota</taxon>
        <taxon>Metazoa</taxon>
        <taxon>Spiralia</taxon>
        <taxon>Lophotrochozoa</taxon>
        <taxon>Mollusca</taxon>
        <taxon>Bivalvia</taxon>
        <taxon>Autobranchia</taxon>
        <taxon>Pteriomorphia</taxon>
        <taxon>Mytilida</taxon>
        <taxon>Mytiloidea</taxon>
        <taxon>Mytilidae</taxon>
        <taxon>Arcuatulinae</taxon>
        <taxon>Arcuatula</taxon>
    </lineage>
</organism>
<dbReference type="GO" id="GO:0008137">
    <property type="term" value="F:NADH dehydrogenase (ubiquinone) activity"/>
    <property type="evidence" value="ECO:0007669"/>
    <property type="project" value="UniProtKB-UniRule"/>
</dbReference>
<dbReference type="InterPro" id="IPR038430">
    <property type="entry name" value="NDAH_ubi_oxred_su3_sf"/>
</dbReference>
<keyword evidence="7 9" id="KW-0472">Membrane</keyword>
<name>E2DHV0_ARCSE</name>
<sequence>MMAFSAVNSFLGVEMVFLCCFLLMLSFSLLPLAFFMLSSKSDYSREKLSPYECGFEPVFSARTSFSVRFFLVAVLFVVFDVELSILVATIFSISLMKNLISLVSVIVFLVVLFLGLFHEFREGSLNWIY</sequence>
<evidence type="ECO:0000256" key="5">
    <source>
        <dbReference type="ARBA" id="ARBA00022692"/>
    </source>
</evidence>
<gene>
    <name evidence="10" type="primary">ND3</name>
</gene>
<reference evidence="10" key="1">
    <citation type="journal article" date="2011" name="BMC Genomics">
        <title>Mitochondrial genomes and Doubly Uniparental Inheritance: new insights from Musculista senhousia sex-linked mitochondrial DNAs (Bivalvia Mytilidae).</title>
        <authorList>
            <person name="Passamonti M."/>
            <person name="Ricci A."/>
            <person name="Milani L."/>
            <person name="Ghiselli F."/>
        </authorList>
    </citation>
    <scope>NUCLEOTIDE SEQUENCE</scope>
</reference>
<comment type="subcellular location">
    <subcellularLocation>
        <location evidence="1">Membrane</location>
    </subcellularLocation>
    <subcellularLocation>
        <location evidence="9">Mitochondrion membrane</location>
        <topology evidence="9">Multi-pass membrane protein</topology>
    </subcellularLocation>
</comment>
<dbReference type="PANTHER" id="PTHR11058:SF9">
    <property type="entry name" value="NADH-UBIQUINONE OXIDOREDUCTASE CHAIN 3"/>
    <property type="match status" value="1"/>
</dbReference>
<dbReference type="EC" id="7.1.1.2" evidence="9"/>
<feature type="transmembrane region" description="Helical" evidence="9">
    <location>
        <begin position="15"/>
        <end position="37"/>
    </location>
</feature>
<keyword evidence="9" id="KW-0679">Respiratory chain</keyword>
<evidence type="ECO:0000256" key="1">
    <source>
        <dbReference type="ARBA" id="ARBA00004370"/>
    </source>
</evidence>
<keyword evidence="6 9" id="KW-1133">Transmembrane helix</keyword>
<evidence type="ECO:0000256" key="9">
    <source>
        <dbReference type="RuleBase" id="RU003640"/>
    </source>
</evidence>
<dbReference type="AlphaFoldDB" id="E2DHV0"/>
<evidence type="ECO:0000256" key="6">
    <source>
        <dbReference type="ARBA" id="ARBA00022989"/>
    </source>
</evidence>
<keyword evidence="5 9" id="KW-0812">Transmembrane</keyword>
<geneLocation type="mitochondrion" evidence="10"/>
<comment type="similarity">
    <text evidence="2 9">Belongs to the complex I subunit 3 family.</text>
</comment>
<evidence type="ECO:0000256" key="8">
    <source>
        <dbReference type="ARBA" id="ARBA00049551"/>
    </source>
</evidence>
<dbReference type="GO" id="GO:0030964">
    <property type="term" value="C:NADH dehydrogenase complex"/>
    <property type="evidence" value="ECO:0007669"/>
    <property type="project" value="TreeGrafter"/>
</dbReference>
<evidence type="ECO:0000313" key="10">
    <source>
        <dbReference type="EMBL" id="ACY00211.1"/>
    </source>
</evidence>
<dbReference type="GO" id="GO:0031966">
    <property type="term" value="C:mitochondrial membrane"/>
    <property type="evidence" value="ECO:0007669"/>
    <property type="project" value="UniProtKB-SubCell"/>
</dbReference>
<proteinExistence type="inferred from homology"/>
<feature type="transmembrane region" description="Helical" evidence="9">
    <location>
        <begin position="99"/>
        <end position="117"/>
    </location>
</feature>
<comment type="catalytic activity">
    <reaction evidence="8 9">
        <text>a ubiquinone + NADH + 5 H(+)(in) = a ubiquinol + NAD(+) + 4 H(+)(out)</text>
        <dbReference type="Rhea" id="RHEA:29091"/>
        <dbReference type="Rhea" id="RHEA-COMP:9565"/>
        <dbReference type="Rhea" id="RHEA-COMP:9566"/>
        <dbReference type="ChEBI" id="CHEBI:15378"/>
        <dbReference type="ChEBI" id="CHEBI:16389"/>
        <dbReference type="ChEBI" id="CHEBI:17976"/>
        <dbReference type="ChEBI" id="CHEBI:57540"/>
        <dbReference type="ChEBI" id="CHEBI:57945"/>
        <dbReference type="EC" id="7.1.1.2"/>
    </reaction>
</comment>
<comment type="function">
    <text evidence="9">Core subunit of the mitochondrial membrane respiratory chain NADH dehydrogenase (Complex I) which catalyzes electron transfer from NADH through the respiratory chain, using ubiquinone as an electron acceptor. Essential for the catalytic activity of complex I.</text>
</comment>
<feature type="transmembrane region" description="Helical" evidence="9">
    <location>
        <begin position="69"/>
        <end position="93"/>
    </location>
</feature>
<keyword evidence="4 9" id="KW-0813">Transport</keyword>
<evidence type="ECO:0000256" key="7">
    <source>
        <dbReference type="ARBA" id="ARBA00023136"/>
    </source>
</evidence>